<dbReference type="InterPro" id="IPR011658">
    <property type="entry name" value="PA14_dom"/>
</dbReference>
<dbReference type="InterPro" id="IPR015883">
    <property type="entry name" value="Glyco_hydro_20_cat"/>
</dbReference>
<dbReference type="InterPro" id="IPR037524">
    <property type="entry name" value="PA14/GLEYA"/>
</dbReference>
<dbReference type="InterPro" id="IPR015882">
    <property type="entry name" value="HEX_bac_N"/>
</dbReference>
<dbReference type="PRINTS" id="PR00738">
    <property type="entry name" value="GLHYDRLASE20"/>
</dbReference>
<evidence type="ECO:0000256" key="3">
    <source>
        <dbReference type="ARBA" id="ARBA00012663"/>
    </source>
</evidence>
<reference evidence="8 9" key="1">
    <citation type="submission" date="2020-12" db="EMBL/GenBank/DDBJ databases">
        <title>Aureibaculum luteum sp. nov. and Aureibaculum flavum sp. nov., novel members of the family Flavobacteriaceae isolated from Antarctic intertidal sediments.</title>
        <authorList>
            <person name="He X."/>
            <person name="Zhang X."/>
        </authorList>
    </citation>
    <scope>NUCLEOTIDE SEQUENCE [LARGE SCALE GENOMIC DNA]</scope>
    <source>
        <strain evidence="8 9">A20</strain>
    </source>
</reference>
<evidence type="ECO:0000313" key="8">
    <source>
        <dbReference type="EMBL" id="MBJ2174223.1"/>
    </source>
</evidence>
<keyword evidence="9" id="KW-1185">Reference proteome</keyword>
<dbReference type="Pfam" id="PF07691">
    <property type="entry name" value="PA14"/>
    <property type="match status" value="1"/>
</dbReference>
<protein>
    <recommendedName>
        <fullName evidence="3">beta-N-acetylhexosaminidase</fullName>
        <ecNumber evidence="3">3.2.1.52</ecNumber>
    </recommendedName>
</protein>
<dbReference type="EC" id="3.2.1.52" evidence="3"/>
<dbReference type="SMART" id="SM00758">
    <property type="entry name" value="PA14"/>
    <property type="match status" value="1"/>
</dbReference>
<dbReference type="Pfam" id="PF00728">
    <property type="entry name" value="Glyco_hydro_20"/>
    <property type="match status" value="1"/>
</dbReference>
<dbReference type="Pfam" id="PF13287">
    <property type="entry name" value="Fn3_assoc"/>
    <property type="match status" value="1"/>
</dbReference>
<name>A0ABS0WQH3_9FLAO</name>
<evidence type="ECO:0000256" key="4">
    <source>
        <dbReference type="ARBA" id="ARBA00022801"/>
    </source>
</evidence>
<dbReference type="Gene3D" id="3.30.379.10">
    <property type="entry name" value="Chitobiase/beta-hexosaminidase domain 2-like"/>
    <property type="match status" value="1"/>
</dbReference>
<keyword evidence="5" id="KW-0326">Glycosidase</keyword>
<keyword evidence="4" id="KW-0378">Hydrolase</keyword>
<dbReference type="Gene3D" id="3.90.182.10">
    <property type="entry name" value="Toxin - Anthrax Protective Antigen,domain 1"/>
    <property type="match status" value="1"/>
</dbReference>
<dbReference type="PANTHER" id="PTHR22600:SF57">
    <property type="entry name" value="BETA-N-ACETYLHEXOSAMINIDASE"/>
    <property type="match status" value="1"/>
</dbReference>
<feature type="domain" description="PA14" evidence="7">
    <location>
        <begin position="626"/>
        <end position="762"/>
    </location>
</feature>
<evidence type="ECO:0000256" key="5">
    <source>
        <dbReference type="ARBA" id="ARBA00023295"/>
    </source>
</evidence>
<dbReference type="SUPFAM" id="SSF51445">
    <property type="entry name" value="(Trans)glycosidases"/>
    <property type="match status" value="1"/>
</dbReference>
<evidence type="ECO:0000256" key="1">
    <source>
        <dbReference type="ARBA" id="ARBA00001231"/>
    </source>
</evidence>
<gene>
    <name evidence="8" type="ORF">JBL43_08240</name>
</gene>
<comment type="similarity">
    <text evidence="2">Belongs to the glycosyl hydrolase 20 family.</text>
</comment>
<accession>A0ABS0WQH3</accession>
<feature type="chain" id="PRO_5046935602" description="beta-N-acetylhexosaminidase" evidence="6">
    <location>
        <begin position="19"/>
        <end position="765"/>
    </location>
</feature>
<evidence type="ECO:0000259" key="7">
    <source>
        <dbReference type="PROSITE" id="PS51820"/>
    </source>
</evidence>
<dbReference type="Proteomes" id="UP000623301">
    <property type="component" value="Unassembled WGS sequence"/>
</dbReference>
<dbReference type="EMBL" id="JAEHFJ010000003">
    <property type="protein sequence ID" value="MBJ2174223.1"/>
    <property type="molecule type" value="Genomic_DNA"/>
</dbReference>
<dbReference type="SUPFAM" id="SSF55545">
    <property type="entry name" value="beta-N-acetylhexosaminidase-like domain"/>
    <property type="match status" value="1"/>
</dbReference>
<keyword evidence="6" id="KW-0732">Signal</keyword>
<dbReference type="RefSeq" id="WP_198840970.1">
    <property type="nucleotide sequence ID" value="NZ_JAEHFJ010000003.1"/>
</dbReference>
<dbReference type="InterPro" id="IPR025705">
    <property type="entry name" value="Beta_hexosaminidase_sua/sub"/>
</dbReference>
<comment type="caution">
    <text evidence="8">The sequence shown here is derived from an EMBL/GenBank/DDBJ whole genome shotgun (WGS) entry which is preliminary data.</text>
</comment>
<dbReference type="PROSITE" id="PS51257">
    <property type="entry name" value="PROKAR_LIPOPROTEIN"/>
    <property type="match status" value="1"/>
</dbReference>
<evidence type="ECO:0000256" key="6">
    <source>
        <dbReference type="SAM" id="SignalP"/>
    </source>
</evidence>
<proteinExistence type="inferred from homology"/>
<sequence length="765" mass="88028">MKKYFVLLIIVGFLGACSNTKPSFVLEDISIVPKPLRFQLNKGSFEIEADTKISLQNESQQKAANYLSGLFNKAAGYDLEIINTKTEEAIVFETIEGLKEGAYHLEVNPTSINIKASEETGFFNGVQTIRQLLPTAIESKEKVTADWFVPSVSIEDEPRFEWRGMHMDFSRHFFKLEEVKEFLDYMALYKLNTYHMHLTDDQGWRIEIKKYPLLTEKGAWRTPNNQDTICNTRAIENELYTIDESNFKTIDGERKYGGFFTQEQIQEIVAYADERCITVIPEIDMPGHFKSAIDNYPFLSCNEESGWDTVFTYPACLGKETTNEFMKNILAEVIPLFPAKYIHIGGDEVNIKSWEKCPHCQKVIKENYLKDEHELQSHFNRDIEQFLQSKGKQLMGWDEIVSGGLTKDASVMWWRNWKPDAPKIAAKNGNKIVVSTTAAYYFDYLNDHNPIENIYGYEPIPDSFTSEETKNVLGIQANLWSEWIPNFKRLQYQAFPRILAVSEVGWATKEKNFETFNKRLDKQYERLDVLGVYYYIPAVKGLEKEIVFVDSTLVNLDLSYPLEGVDIYYTLDGSIPSKASLKYDVPFVVKDISEIKARAYRDDKFNDLKTTKVIHKNYVAASKNSPKESGLKRWVTNDKLKKVKDVKVPTTSNWTSVNTINLGKFKDQLNFSLVYEGFFKAEKDAVYEFETQSDGGDLLYVGNTLIVDNGGYHGPRKRYGKVALKKGWHPISIRYKPSHNPRMINVWYALQGETLKPLDNTVTGY</sequence>
<evidence type="ECO:0000313" key="9">
    <source>
        <dbReference type="Proteomes" id="UP000623301"/>
    </source>
</evidence>
<dbReference type="InterPro" id="IPR029018">
    <property type="entry name" value="Hex-like_dom2"/>
</dbReference>
<evidence type="ECO:0000256" key="2">
    <source>
        <dbReference type="ARBA" id="ARBA00006285"/>
    </source>
</evidence>
<dbReference type="InterPro" id="IPR017853">
    <property type="entry name" value="GH"/>
</dbReference>
<dbReference type="Gene3D" id="3.20.20.80">
    <property type="entry name" value="Glycosidases"/>
    <property type="match status" value="1"/>
</dbReference>
<dbReference type="InterPro" id="IPR026876">
    <property type="entry name" value="Fn3_assoc_repeat"/>
</dbReference>
<dbReference type="PANTHER" id="PTHR22600">
    <property type="entry name" value="BETA-HEXOSAMINIDASE"/>
    <property type="match status" value="1"/>
</dbReference>
<dbReference type="CDD" id="cd06563">
    <property type="entry name" value="GH20_chitobiase-like"/>
    <property type="match status" value="1"/>
</dbReference>
<organism evidence="8 9">
    <name type="scientific">Aureibaculum flavum</name>
    <dbReference type="NCBI Taxonomy" id="2795986"/>
    <lineage>
        <taxon>Bacteria</taxon>
        <taxon>Pseudomonadati</taxon>
        <taxon>Bacteroidota</taxon>
        <taxon>Flavobacteriia</taxon>
        <taxon>Flavobacteriales</taxon>
        <taxon>Flavobacteriaceae</taxon>
        <taxon>Aureibaculum</taxon>
    </lineage>
</organism>
<comment type="catalytic activity">
    <reaction evidence="1">
        <text>Hydrolysis of terminal non-reducing N-acetyl-D-hexosamine residues in N-acetyl-beta-D-hexosaminides.</text>
        <dbReference type="EC" id="3.2.1.52"/>
    </reaction>
</comment>
<dbReference type="PROSITE" id="PS51820">
    <property type="entry name" value="PA14"/>
    <property type="match status" value="1"/>
</dbReference>
<dbReference type="Pfam" id="PF02838">
    <property type="entry name" value="Glyco_hydro_20b"/>
    <property type="match status" value="1"/>
</dbReference>
<feature type="signal peptide" evidence="6">
    <location>
        <begin position="1"/>
        <end position="18"/>
    </location>
</feature>
<dbReference type="SUPFAM" id="SSF56988">
    <property type="entry name" value="Anthrax protective antigen"/>
    <property type="match status" value="1"/>
</dbReference>